<gene>
    <name evidence="5" type="ORF">J3492_03590</name>
</gene>
<dbReference type="Gene3D" id="3.40.190.10">
    <property type="entry name" value="Periplasmic binding protein-like II"/>
    <property type="match status" value="2"/>
</dbReference>
<dbReference type="PANTHER" id="PTHR35936:SF19">
    <property type="entry name" value="AMINO-ACID-BINDING PROTEIN YXEM-RELATED"/>
    <property type="match status" value="1"/>
</dbReference>
<evidence type="ECO:0000313" key="6">
    <source>
        <dbReference type="Proteomes" id="UP000664554"/>
    </source>
</evidence>
<dbReference type="SMART" id="SM00062">
    <property type="entry name" value="PBPb"/>
    <property type="match status" value="1"/>
</dbReference>
<protein>
    <submittedName>
        <fullName evidence="5">Amino acid ABC transporter substrate-binding protein</fullName>
    </submittedName>
</protein>
<name>A0ABS3NLK3_9GAMM</name>
<evidence type="ECO:0000256" key="1">
    <source>
        <dbReference type="ARBA" id="ARBA00010333"/>
    </source>
</evidence>
<evidence type="ECO:0000259" key="4">
    <source>
        <dbReference type="SMART" id="SM00062"/>
    </source>
</evidence>
<sequence length="293" mass="32884">MKQLFRVLPIVLSVGLFGCGNNANTTATTESATPAVPETKEEFVSNLPDDAPIVKVASDTDFAPYDFKDEYGNVTGFDIELMRHIGEDQGFKVVNYSDRWEEVFVNLDNKTRDMIAAAVPYNPERDRKYLLSDPYAPLPSTILYLDKSKNITSLDDLSDLKIGVLDETVQYDYFRSDEVSVKSVEPYITIFAAIQAMAQGEVDAVAEDAGALRYMMRDFSELEPQYFDYEDIHADSAYKVLVVDKDQPELLDKINAGLKNLKEDGTYAELTTKWFGEDLTQAVLKQTKPQASS</sequence>
<accession>A0ABS3NLK3</accession>
<evidence type="ECO:0000256" key="3">
    <source>
        <dbReference type="SAM" id="SignalP"/>
    </source>
</evidence>
<reference evidence="5 6" key="1">
    <citation type="submission" date="2021-03" db="EMBL/GenBank/DDBJ databases">
        <authorList>
            <person name="Shang D.-D."/>
            <person name="Du Z.-J."/>
            <person name="Chen G.-J."/>
        </authorList>
    </citation>
    <scope>NUCLEOTIDE SEQUENCE [LARGE SCALE GENOMIC DNA]</scope>
    <source>
        <strain evidence="5 6">F1192</strain>
    </source>
</reference>
<dbReference type="Pfam" id="PF00497">
    <property type="entry name" value="SBP_bac_3"/>
    <property type="match status" value="1"/>
</dbReference>
<proteinExistence type="inferred from homology"/>
<dbReference type="Proteomes" id="UP000664554">
    <property type="component" value="Unassembled WGS sequence"/>
</dbReference>
<evidence type="ECO:0000256" key="2">
    <source>
        <dbReference type="ARBA" id="ARBA00022729"/>
    </source>
</evidence>
<feature type="signal peptide" evidence="3">
    <location>
        <begin position="1"/>
        <end position="23"/>
    </location>
</feature>
<feature type="domain" description="Solute-binding protein family 3/N-terminal" evidence="4">
    <location>
        <begin position="53"/>
        <end position="278"/>
    </location>
</feature>
<keyword evidence="2 3" id="KW-0732">Signal</keyword>
<comment type="similarity">
    <text evidence="1">Belongs to the bacterial solute-binding protein 3 family.</text>
</comment>
<organism evidence="5 6">
    <name type="scientific">Psychrobacter coccoides</name>
    <dbReference type="NCBI Taxonomy" id="2818440"/>
    <lineage>
        <taxon>Bacteria</taxon>
        <taxon>Pseudomonadati</taxon>
        <taxon>Pseudomonadota</taxon>
        <taxon>Gammaproteobacteria</taxon>
        <taxon>Moraxellales</taxon>
        <taxon>Moraxellaceae</taxon>
        <taxon>Psychrobacter</taxon>
    </lineage>
</organism>
<dbReference type="EMBL" id="JAGBKM010000004">
    <property type="protein sequence ID" value="MBO1530297.1"/>
    <property type="molecule type" value="Genomic_DNA"/>
</dbReference>
<evidence type="ECO:0000313" key="5">
    <source>
        <dbReference type="EMBL" id="MBO1530297.1"/>
    </source>
</evidence>
<dbReference type="InterPro" id="IPR001638">
    <property type="entry name" value="Solute-binding_3/MltF_N"/>
</dbReference>
<dbReference type="PANTHER" id="PTHR35936">
    <property type="entry name" value="MEMBRANE-BOUND LYTIC MUREIN TRANSGLYCOSYLASE F"/>
    <property type="match status" value="1"/>
</dbReference>
<dbReference type="RefSeq" id="WP_207989975.1">
    <property type="nucleotide sequence ID" value="NZ_JAGBKM010000004.1"/>
</dbReference>
<feature type="chain" id="PRO_5046228235" evidence="3">
    <location>
        <begin position="24"/>
        <end position="293"/>
    </location>
</feature>
<dbReference type="SUPFAM" id="SSF53850">
    <property type="entry name" value="Periplasmic binding protein-like II"/>
    <property type="match status" value="1"/>
</dbReference>
<keyword evidence="6" id="KW-1185">Reference proteome</keyword>
<comment type="caution">
    <text evidence="5">The sequence shown here is derived from an EMBL/GenBank/DDBJ whole genome shotgun (WGS) entry which is preliminary data.</text>
</comment>
<dbReference type="PROSITE" id="PS51257">
    <property type="entry name" value="PROKAR_LIPOPROTEIN"/>
    <property type="match status" value="1"/>
</dbReference>